<proteinExistence type="inferred from homology"/>
<sequence length="739" mass="84464">MTVPSPRITLIIFIFFTVSSFLTCHVTGVQIISKSKLEKCEKNSNSDDNLNCTTKIVLSMAVPSGSSGGEASIVAELVEVEENSTTKMQTLRVPPVITVNKTSAYAVYELTYIRDVPYKPEEFYVQTRKCEPDAGANVVKICERLRDEDGHIIENTQPTCCPCGPQRRMPSSCGNFFDKLTKGKANTAHCVRFPGDWFHVFGIGRRTLGFSVRIQIKSGTKVSEVVVGPENRTVTSDDKFLRVNLIGDFVGYTNIPSFEDFYLVVPRQGDPGQPHDLGRNISMWMLLERVRFTLDGIECNKIGVSYEAFNGQPNFCASPFWSCLHNQLWNFHEADLNRISRNQVPLYGLEGRFERINQHPNAGSFSFSIGITEVLNTNIVIELSANDVDYVYQRSPGKIISVSVPTFEALTQFGVATITTKNTGEVEASYSLTFDCSKEITLMEEQFLIMKPNEITTRSFKIYPSTDQASKYSCAAILKDSDYGEVDRAECQFTTTGTVLDNGTQGMPFQPPETGINGFFDSIESMWNKLWTGFIEFITGKNCRQKCAGFFDFKCHIQYVCLSWIMMFGLFLAIFPTVLVLLWLLHQKGLFDPLYDWWEDICGADEKQFIMDRHRVKINQTHHHIHDNKHRKQEVRHLNHRAPNRRKTSYEHNHKHKHSEGNSDYFNHLHHVQKETHKHRHRKHVDNLQNIDDNHPAHHKHRKEQDPSTGLIKDLRHDKIRHANYGKHKQVLVYDPGAE</sequence>
<organism evidence="14 16">
    <name type="scientific">Medicago truncatula</name>
    <name type="common">Barrel medic</name>
    <name type="synonym">Medicago tribuloides</name>
    <dbReference type="NCBI Taxonomy" id="3880"/>
    <lineage>
        <taxon>Eukaryota</taxon>
        <taxon>Viridiplantae</taxon>
        <taxon>Streptophyta</taxon>
        <taxon>Embryophyta</taxon>
        <taxon>Tracheophyta</taxon>
        <taxon>Spermatophyta</taxon>
        <taxon>Magnoliopsida</taxon>
        <taxon>eudicotyledons</taxon>
        <taxon>Gunneridae</taxon>
        <taxon>Pentapetalae</taxon>
        <taxon>rosids</taxon>
        <taxon>fabids</taxon>
        <taxon>Fabales</taxon>
        <taxon>Fabaceae</taxon>
        <taxon>Papilionoideae</taxon>
        <taxon>50 kb inversion clade</taxon>
        <taxon>NPAAA clade</taxon>
        <taxon>Hologalegina</taxon>
        <taxon>IRL clade</taxon>
        <taxon>Trifolieae</taxon>
        <taxon>Medicago</taxon>
    </lineage>
</organism>
<evidence type="ECO:0000256" key="9">
    <source>
        <dbReference type="ARBA" id="ARBA00023157"/>
    </source>
</evidence>
<dbReference type="OMA" id="YRYPLFY"/>
<dbReference type="PaxDb" id="3880-AES94097"/>
<evidence type="ECO:0000313" key="16">
    <source>
        <dbReference type="Proteomes" id="UP000002051"/>
    </source>
</evidence>
<feature type="region of interest" description="Disordered" evidence="11">
    <location>
        <begin position="644"/>
        <end position="664"/>
    </location>
</feature>
<protein>
    <submittedName>
        <fullName evidence="14">Hapless protein</fullName>
    </submittedName>
</protein>
<evidence type="ECO:0000313" key="15">
    <source>
        <dbReference type="EnsemblPlants" id="AES94097"/>
    </source>
</evidence>
<dbReference type="AlphaFoldDB" id="G7KDG2"/>
<evidence type="ECO:0000313" key="14">
    <source>
        <dbReference type="EMBL" id="AES94097.1"/>
    </source>
</evidence>
<keyword evidence="16" id="KW-1185">Reference proteome</keyword>
<keyword evidence="10" id="KW-0278">Fertilization</keyword>
<dbReference type="OrthoDB" id="272303at2759"/>
<dbReference type="Proteomes" id="UP000002051">
    <property type="component" value="Chromosome 5"/>
</dbReference>
<keyword evidence="5" id="KW-0732">Signal</keyword>
<dbReference type="EnsemblPlants" id="AES94097">
    <property type="protein sequence ID" value="AES94097"/>
    <property type="gene ID" value="MTR_5g010740"/>
</dbReference>
<evidence type="ECO:0000256" key="5">
    <source>
        <dbReference type="ARBA" id="ARBA00022729"/>
    </source>
</evidence>
<keyword evidence="4 12" id="KW-0812">Transmembrane</keyword>
<dbReference type="PANTHER" id="PTHR31764">
    <property type="entry name" value="PROTEIN HAPLESS 2"/>
    <property type="match status" value="1"/>
</dbReference>
<feature type="domain" description="Generative cell specific-1/HAP2" evidence="13">
    <location>
        <begin position="49"/>
        <end position="561"/>
    </location>
</feature>
<evidence type="ECO:0000256" key="11">
    <source>
        <dbReference type="SAM" id="MobiDB-lite"/>
    </source>
</evidence>
<dbReference type="HOGENOM" id="CLU_022353_1_0_1"/>
<dbReference type="eggNOG" id="ENOG502QREH">
    <property type="taxonomic scope" value="Eukaryota"/>
</dbReference>
<reference evidence="14 16" key="1">
    <citation type="journal article" date="2011" name="Nature">
        <title>The Medicago genome provides insight into the evolution of rhizobial symbioses.</title>
        <authorList>
            <person name="Young N.D."/>
            <person name="Debelle F."/>
            <person name="Oldroyd G.E."/>
            <person name="Geurts R."/>
            <person name="Cannon S.B."/>
            <person name="Udvardi M.K."/>
            <person name="Benedito V.A."/>
            <person name="Mayer K.F."/>
            <person name="Gouzy J."/>
            <person name="Schoof H."/>
            <person name="Van de Peer Y."/>
            <person name="Proost S."/>
            <person name="Cook D.R."/>
            <person name="Meyers B.C."/>
            <person name="Spannagl M."/>
            <person name="Cheung F."/>
            <person name="De Mita S."/>
            <person name="Krishnakumar V."/>
            <person name="Gundlach H."/>
            <person name="Zhou S."/>
            <person name="Mudge J."/>
            <person name="Bharti A.K."/>
            <person name="Murray J.D."/>
            <person name="Naoumkina M.A."/>
            <person name="Rosen B."/>
            <person name="Silverstein K.A."/>
            <person name="Tang H."/>
            <person name="Rombauts S."/>
            <person name="Zhao P.X."/>
            <person name="Zhou P."/>
            <person name="Barbe V."/>
            <person name="Bardou P."/>
            <person name="Bechner M."/>
            <person name="Bellec A."/>
            <person name="Berger A."/>
            <person name="Berges H."/>
            <person name="Bidwell S."/>
            <person name="Bisseling T."/>
            <person name="Choisne N."/>
            <person name="Couloux A."/>
            <person name="Denny R."/>
            <person name="Deshpande S."/>
            <person name="Dai X."/>
            <person name="Doyle J.J."/>
            <person name="Dudez A.M."/>
            <person name="Farmer A.D."/>
            <person name="Fouteau S."/>
            <person name="Franken C."/>
            <person name="Gibelin C."/>
            <person name="Gish J."/>
            <person name="Goldstein S."/>
            <person name="Gonzalez A.J."/>
            <person name="Green P.J."/>
            <person name="Hallab A."/>
            <person name="Hartog M."/>
            <person name="Hua A."/>
            <person name="Humphray S.J."/>
            <person name="Jeong D.H."/>
            <person name="Jing Y."/>
            <person name="Jocker A."/>
            <person name="Kenton S.M."/>
            <person name="Kim D.J."/>
            <person name="Klee K."/>
            <person name="Lai H."/>
            <person name="Lang C."/>
            <person name="Lin S."/>
            <person name="Macmil S.L."/>
            <person name="Magdelenat G."/>
            <person name="Matthews L."/>
            <person name="McCorrison J."/>
            <person name="Monaghan E.L."/>
            <person name="Mun J.H."/>
            <person name="Najar F.Z."/>
            <person name="Nicholson C."/>
            <person name="Noirot C."/>
            <person name="O'Bleness M."/>
            <person name="Paule C.R."/>
            <person name="Poulain J."/>
            <person name="Prion F."/>
            <person name="Qin B."/>
            <person name="Qu C."/>
            <person name="Retzel E.F."/>
            <person name="Riddle C."/>
            <person name="Sallet E."/>
            <person name="Samain S."/>
            <person name="Samson N."/>
            <person name="Sanders I."/>
            <person name="Saurat O."/>
            <person name="Scarpelli C."/>
            <person name="Schiex T."/>
            <person name="Segurens B."/>
            <person name="Severin A.J."/>
            <person name="Sherrier D.J."/>
            <person name="Shi R."/>
            <person name="Sims S."/>
            <person name="Singer S.R."/>
            <person name="Sinharoy S."/>
            <person name="Sterck L."/>
            <person name="Viollet A."/>
            <person name="Wang B.B."/>
            <person name="Wang K."/>
            <person name="Wang M."/>
            <person name="Wang X."/>
            <person name="Warfsmann J."/>
            <person name="Weissenbach J."/>
            <person name="White D.D."/>
            <person name="White J.D."/>
            <person name="Wiley G.B."/>
            <person name="Wincker P."/>
            <person name="Xing Y."/>
            <person name="Yang L."/>
            <person name="Yao Z."/>
            <person name="Ying F."/>
            <person name="Zhai J."/>
            <person name="Zhou L."/>
            <person name="Zuber A."/>
            <person name="Denarie J."/>
            <person name="Dixon R.A."/>
            <person name="May G.D."/>
            <person name="Schwartz D.C."/>
            <person name="Rogers J."/>
            <person name="Quetier F."/>
            <person name="Town C.D."/>
            <person name="Roe B.A."/>
        </authorList>
    </citation>
    <scope>NUCLEOTIDE SEQUENCE [LARGE SCALE GENOMIC DNA]</scope>
    <source>
        <strain evidence="14">A17</strain>
        <strain evidence="15 16">cv. Jemalong A17</strain>
    </source>
</reference>
<evidence type="ECO:0000256" key="2">
    <source>
        <dbReference type="ARBA" id="ARBA00010929"/>
    </source>
</evidence>
<gene>
    <name evidence="15" type="primary">11439507</name>
    <name evidence="14" type="ordered locus">MTR_5g010740</name>
</gene>
<comment type="similarity">
    <text evidence="2">Belongs to the HAP2/GCS1 family.</text>
</comment>
<dbReference type="GO" id="GO:0005886">
    <property type="term" value="C:plasma membrane"/>
    <property type="evidence" value="ECO:0007669"/>
    <property type="project" value="UniProtKB-SubCell"/>
</dbReference>
<keyword evidence="3" id="KW-1003">Cell membrane</keyword>
<reference evidence="14 16" key="2">
    <citation type="journal article" date="2014" name="BMC Genomics">
        <title>An improved genome release (version Mt4.0) for the model legume Medicago truncatula.</title>
        <authorList>
            <person name="Tang H."/>
            <person name="Krishnakumar V."/>
            <person name="Bidwell S."/>
            <person name="Rosen B."/>
            <person name="Chan A."/>
            <person name="Zhou S."/>
            <person name="Gentzbittel L."/>
            <person name="Childs K.L."/>
            <person name="Yandell M."/>
            <person name="Gundlach H."/>
            <person name="Mayer K.F."/>
            <person name="Schwartz D.C."/>
            <person name="Town C.D."/>
        </authorList>
    </citation>
    <scope>GENOME REANNOTATION</scope>
    <source>
        <strain evidence="15 16">cv. Jemalong A17</strain>
    </source>
</reference>
<evidence type="ECO:0000256" key="12">
    <source>
        <dbReference type="SAM" id="Phobius"/>
    </source>
</evidence>
<evidence type="ECO:0000256" key="8">
    <source>
        <dbReference type="ARBA" id="ARBA00023136"/>
    </source>
</evidence>
<dbReference type="InterPro" id="IPR040326">
    <property type="entry name" value="HAP2/GCS1"/>
</dbReference>
<evidence type="ECO:0000256" key="4">
    <source>
        <dbReference type="ARBA" id="ARBA00022692"/>
    </source>
</evidence>
<dbReference type="STRING" id="3880.G7KDG2"/>
<comment type="subcellular location">
    <subcellularLocation>
        <location evidence="1">Cell membrane</location>
        <topology evidence="1">Single-pass type I membrane protein</topology>
    </subcellularLocation>
</comment>
<evidence type="ECO:0000256" key="6">
    <source>
        <dbReference type="ARBA" id="ARBA00022989"/>
    </source>
</evidence>
<evidence type="ECO:0000256" key="1">
    <source>
        <dbReference type="ARBA" id="ARBA00004251"/>
    </source>
</evidence>
<dbReference type="PANTHER" id="PTHR31764:SF0">
    <property type="entry name" value="GENERATIVE CELL SPECIFIC-1_HAP2 DOMAIN-CONTAINING PROTEIN"/>
    <property type="match status" value="1"/>
</dbReference>
<evidence type="ECO:0000256" key="10">
    <source>
        <dbReference type="ARBA" id="ARBA00023279"/>
    </source>
</evidence>
<dbReference type="KEGG" id="mtr:11439507"/>
<dbReference type="Pfam" id="PF10699">
    <property type="entry name" value="HAP2-GCS1"/>
    <property type="match status" value="1"/>
</dbReference>
<dbReference type="EMBL" id="CM001221">
    <property type="protein sequence ID" value="AES94097.1"/>
    <property type="molecule type" value="Genomic_DNA"/>
</dbReference>
<dbReference type="InterPro" id="IPR018928">
    <property type="entry name" value="HAP2/GCS1_dom"/>
</dbReference>
<keyword evidence="8 12" id="KW-0472">Membrane</keyword>
<keyword evidence="7" id="KW-0446">Lipid-binding</keyword>
<feature type="region of interest" description="Disordered" evidence="11">
    <location>
        <begin position="689"/>
        <end position="708"/>
    </location>
</feature>
<dbReference type="GO" id="GO:0008289">
    <property type="term" value="F:lipid binding"/>
    <property type="evidence" value="ECO:0007669"/>
    <property type="project" value="UniProtKB-KW"/>
</dbReference>
<reference evidence="15" key="3">
    <citation type="submission" date="2015-04" db="UniProtKB">
        <authorList>
            <consortium name="EnsemblPlants"/>
        </authorList>
    </citation>
    <scope>IDENTIFICATION</scope>
    <source>
        <strain evidence="15">cv. Jemalong A17</strain>
    </source>
</reference>
<keyword evidence="9" id="KW-1015">Disulfide bond</keyword>
<accession>G7KDG2</accession>
<evidence type="ECO:0000259" key="13">
    <source>
        <dbReference type="Pfam" id="PF10699"/>
    </source>
</evidence>
<name>G7KDG2_MEDTR</name>
<evidence type="ECO:0000256" key="3">
    <source>
        <dbReference type="ARBA" id="ARBA00022475"/>
    </source>
</evidence>
<feature type="compositionally biased region" description="Basic residues" evidence="11">
    <location>
        <begin position="644"/>
        <end position="658"/>
    </location>
</feature>
<evidence type="ECO:0000256" key="7">
    <source>
        <dbReference type="ARBA" id="ARBA00023121"/>
    </source>
</evidence>
<keyword evidence="6 12" id="KW-1133">Transmembrane helix</keyword>
<feature type="transmembrane region" description="Helical" evidence="12">
    <location>
        <begin position="564"/>
        <end position="585"/>
    </location>
</feature>